<feature type="signal peptide" evidence="2">
    <location>
        <begin position="1"/>
        <end position="24"/>
    </location>
</feature>
<dbReference type="PIRSF" id="PIRSF006865">
    <property type="entry name" value="Prot_inh_ecotin"/>
    <property type="match status" value="1"/>
</dbReference>
<feature type="chain" id="PRO_5018606570" evidence="2">
    <location>
        <begin position="25"/>
        <end position="161"/>
    </location>
</feature>
<dbReference type="OrthoDB" id="997196at2"/>
<evidence type="ECO:0000313" key="4">
    <source>
        <dbReference type="Proteomes" id="UP000275663"/>
    </source>
</evidence>
<dbReference type="InterPro" id="IPR036198">
    <property type="entry name" value="Ecotin_sf"/>
</dbReference>
<comment type="similarity">
    <text evidence="1">Belongs to the protease inhibitor I11 (ecotin) family.</text>
</comment>
<dbReference type="RefSeq" id="WP_126127211.1">
    <property type="nucleotide sequence ID" value="NZ_CP034464.1"/>
</dbReference>
<evidence type="ECO:0000256" key="2">
    <source>
        <dbReference type="SAM" id="SignalP"/>
    </source>
</evidence>
<dbReference type="AlphaFoldDB" id="A0A3Q9BQ23"/>
<proteinExistence type="inferred from homology"/>
<dbReference type="Pfam" id="PF03974">
    <property type="entry name" value="Ecotin"/>
    <property type="match status" value="1"/>
</dbReference>
<organism evidence="3 4">
    <name type="scientific">Undibacterium parvum</name>
    <dbReference type="NCBI Taxonomy" id="401471"/>
    <lineage>
        <taxon>Bacteria</taxon>
        <taxon>Pseudomonadati</taxon>
        <taxon>Pseudomonadota</taxon>
        <taxon>Betaproteobacteria</taxon>
        <taxon>Burkholderiales</taxon>
        <taxon>Oxalobacteraceae</taxon>
        <taxon>Undibacterium</taxon>
    </lineage>
</organism>
<dbReference type="Proteomes" id="UP000275663">
    <property type="component" value="Chromosome"/>
</dbReference>
<dbReference type="PANTHER" id="PTHR35890:SF3">
    <property type="entry name" value="ECOTIN"/>
    <property type="match status" value="1"/>
</dbReference>
<evidence type="ECO:0000256" key="1">
    <source>
        <dbReference type="ARBA" id="ARBA00010558"/>
    </source>
</evidence>
<keyword evidence="4" id="KW-1185">Reference proteome</keyword>
<dbReference type="Gene3D" id="2.60.40.550">
    <property type="entry name" value="Ecotin"/>
    <property type="match status" value="1"/>
</dbReference>
<protein>
    <submittedName>
        <fullName evidence="3">Proteinase inhibitor I4 serpin</fullName>
    </submittedName>
</protein>
<dbReference type="KEGG" id="upv:EJN92_07350"/>
<dbReference type="PANTHER" id="PTHR35890">
    <property type="match status" value="1"/>
</dbReference>
<dbReference type="InterPro" id="IPR005658">
    <property type="entry name" value="Prot_inh_ecotin"/>
</dbReference>
<reference evidence="3 4" key="1">
    <citation type="journal article" date="2011" name="Int. J. Syst. Evol. Microbiol.">
        <title>Description of Undibacterium oligocarboniphilum sp. nov., isolated from purified water, and Undibacterium pigrum strain CCUG 49012 as the type strain of Undibacterium parvum sp. nov., and emended descriptions of the genus Undibacterium and the species Undibacterium pigrum.</title>
        <authorList>
            <person name="Eder W."/>
            <person name="Wanner G."/>
            <person name="Ludwig W."/>
            <person name="Busse H.J."/>
            <person name="Ziemke-Kageler F."/>
            <person name="Lang E."/>
        </authorList>
    </citation>
    <scope>NUCLEOTIDE SEQUENCE [LARGE SCALE GENOMIC DNA]</scope>
    <source>
        <strain evidence="3 4">DSM 23061</strain>
    </source>
</reference>
<keyword evidence="2" id="KW-0732">Signal</keyword>
<gene>
    <name evidence="3" type="ORF">EJN92_07350</name>
</gene>
<accession>A0A3Q9BQ23</accession>
<sequence length="161" mass="17882">MLKTVKKFFGASLLVMCVMPISQAADNMQAFPAAEPGMLRHVLQVPVQEDEAGFKVELIVGKTVEVDAHNRYFFGGQISTETIQGWGFERYLVKQIGPMAGTLMAIDPNAPKLARFVSLGGEPFLIRYNSRLPIVVYVPAGTEVRYRIWSASPETRSMEKS</sequence>
<name>A0A3Q9BQ23_9BURK</name>
<dbReference type="EMBL" id="CP034464">
    <property type="protein sequence ID" value="AZP11829.1"/>
    <property type="molecule type" value="Genomic_DNA"/>
</dbReference>
<evidence type="ECO:0000313" key="3">
    <source>
        <dbReference type="EMBL" id="AZP11829.1"/>
    </source>
</evidence>
<dbReference type="GO" id="GO:0004867">
    <property type="term" value="F:serine-type endopeptidase inhibitor activity"/>
    <property type="evidence" value="ECO:0007669"/>
    <property type="project" value="InterPro"/>
</dbReference>
<dbReference type="SUPFAM" id="SSF49772">
    <property type="entry name" value="Ecotin, trypsin inhibitor"/>
    <property type="match status" value="1"/>
</dbReference>